<comment type="caution">
    <text evidence="4">The sequence shown here is derived from an EMBL/GenBank/DDBJ whole genome shotgun (WGS) entry which is preliminary data.</text>
</comment>
<dbReference type="Proteomes" id="UP000684084">
    <property type="component" value="Unassembled WGS sequence"/>
</dbReference>
<feature type="region of interest" description="Disordered" evidence="2">
    <location>
        <begin position="195"/>
        <end position="220"/>
    </location>
</feature>
<evidence type="ECO:0000313" key="4">
    <source>
        <dbReference type="EMBL" id="CAB5360254.1"/>
    </source>
</evidence>
<dbReference type="VEuPathDB" id="FungiDB:RhiirFUN_011685"/>
<dbReference type="GO" id="GO:0005216">
    <property type="term" value="F:monoatomic ion channel activity"/>
    <property type="evidence" value="ECO:0007669"/>
    <property type="project" value="InterPro"/>
</dbReference>
<evidence type="ECO:0000256" key="3">
    <source>
        <dbReference type="SAM" id="Phobius"/>
    </source>
</evidence>
<dbReference type="EMBL" id="CAGKOT010000015">
    <property type="protein sequence ID" value="CAB5360254.1"/>
    <property type="molecule type" value="Genomic_DNA"/>
</dbReference>
<feature type="compositionally biased region" description="Basic and acidic residues" evidence="2">
    <location>
        <begin position="196"/>
        <end position="215"/>
    </location>
</feature>
<feature type="compositionally biased region" description="Basic and acidic residues" evidence="2">
    <location>
        <begin position="299"/>
        <end position="310"/>
    </location>
</feature>
<organism evidence="4 5">
    <name type="scientific">Rhizophagus irregularis</name>
    <dbReference type="NCBI Taxonomy" id="588596"/>
    <lineage>
        <taxon>Eukaryota</taxon>
        <taxon>Fungi</taxon>
        <taxon>Fungi incertae sedis</taxon>
        <taxon>Mucoromycota</taxon>
        <taxon>Glomeromycotina</taxon>
        <taxon>Glomeromycetes</taxon>
        <taxon>Glomerales</taxon>
        <taxon>Glomeraceae</taxon>
        <taxon>Rhizophagus</taxon>
    </lineage>
</organism>
<proteinExistence type="predicted"/>
<evidence type="ECO:0000256" key="2">
    <source>
        <dbReference type="SAM" id="MobiDB-lite"/>
    </source>
</evidence>
<dbReference type="OrthoDB" id="2348689at2759"/>
<keyword evidence="3" id="KW-0812">Transmembrane</keyword>
<sequence length="1689" mass="197935">MSDKKNISNLSDSTRNSILKKKSSYELKHVSNINNDTELSINNNDHYKLKKPSYNSDQSDGSSRSLRSIISNIFQKKSHSHIQSMTMSPVNEDYISYDSNEKFASHVAISPDGQFICTLNCKRLQFKIFESDQTINFFDRSSISEEDANNFVEIPKISSSENDDLVPYRIEYGALHEYMHSEAFDKKYGSGVIIQEDEKSNRTSTESKRKEEDHIPGVTSRSFPSWSLAISNKMEHQGEHVIFVAISAVIEADMKKKVNEEDEEEINRLYPNRNRYNDDEYEIEYNEEEEEEEEEDVDENPKIKPSHPDLTEGKTAIYRIRLRYNSLIQKPACIKQYNCHDVAGIVMFVKKESNNPYAQYYEQPEHKYLTEMLIKTSCFIINAEGIYKVNYSIPNNSNSKIKEEKFSFPKRLEKELKSWYRSKHCMDRLLSCIYHHYFFVDQYKDSVHTIDMYNLSTMEQEQIFIIRHDETVSHTSKNVSSVFAVSQNKQLIACSNGERSVTLFWIENGLDVGVKEFGTETKILYLEFIENDEKLLIITEETCTKEDLRSVNGEKHDIFDNKQKPIENDVNYDKLSTIMEEEKKNPDDKIKQVEQVKLVIEEKEEKVKNDNLLKPRMTRRRSSCKDIAESVVTKIMVWDLFSSADNAIRTGMTGDLFPSKENYHSHLARVPGVLYHMKDDGNVFSILEHDGFVNLVKGEERDLTRDFGCDIYYDFKTTQDQKDKMSCVYANNEEVDVKLHKVYCRKEFKTSGIYKVIVNNKEPWIYMNNYHRTSVFLDEDETLQLIIGHSTVQIWRKLPKQKESDKKRGTLQKKEPVLEYIWANNIPFEHDIDNSRLQIKDLWIGDNSFVLKVYWKYDEGSRIVNNMETLSFPYTDGHVTPVLHACKALEHLNNRKNKIIDYKKMVEFERLVENTNRIVWRFVKKKPEIFKLMDVRYNVMSYLIRGGCNYLIKFILFGEMTLEEFKNGKKSKKKKKENDIKLDFHKNKQILHIPKAKQWISETEPERLTKVKLESKTFLHQLFSLIRAIMLWFFALISCKKKKKKERKIKKNPKNNVRPSTDLEWAIEYCKDKERKDSVMVGYLLEYYSENALHHIGWMATISKALPLLYRYNLDYYVKPLFYKDCFADKELTQYDPSEIIPEHSKPRRNKTQDFKAFKPNTKLVSDKNHKPVLQNIFEFIIIKFPRYITNFIDNFDNDRAPPPVALRVVPLPNFTVDNIPKIRAKYNWKSNLLRLLKIIIIPRGYIIGREDRNLLSPFVQVVRYEKDNNIFDNPAMEAVIDFRWRQARNYFLQIFLAFIAYAVCFGVISWAYMSRLEVTGNLRTFLICVMMCFYYLAYYLIAVEVKQAWHHGLRASLNVSNLFDIISIITPCIVMSIFVASSFQLSDGFAKVQTSTGIIVCISFTMLLLWCEMLLYLRLLSEMAIYIYYVIIIFSTVFPFLIFMACVIMAFAHAFFLLLSNPDLDTIKQKTNGFSVVNTTTHEPIDMEMDSQFDPSSASDNPFSNFLSSVEATYFWINGVWPQRDDWNYWAIEVLSLLGSVFIVTILQNMLIAFMGGVYEEAAEKGRDALLRYRATLISDYEALEDIRFWPPEPDPQFIFYVGHSKSVEEWTEDRKQFKGCDGNIVSGSSLPLDETFKDFQRTVNDKLVNMDQNINQITDIQNTINSMQELFTVFMKKLDNIESKQSK</sequence>
<dbReference type="GO" id="GO:0098703">
    <property type="term" value="P:calcium ion import across plasma membrane"/>
    <property type="evidence" value="ECO:0007669"/>
    <property type="project" value="TreeGrafter"/>
</dbReference>
<feature type="region of interest" description="Disordered" evidence="2">
    <location>
        <begin position="285"/>
        <end position="310"/>
    </location>
</feature>
<accession>A0A915Z3X0</accession>
<keyword evidence="3" id="KW-1133">Transmembrane helix</keyword>
<feature type="transmembrane region" description="Helical" evidence="3">
    <location>
        <begin position="1398"/>
        <end position="1420"/>
    </location>
</feature>
<evidence type="ECO:0000256" key="1">
    <source>
        <dbReference type="ARBA" id="ARBA00022737"/>
    </source>
</evidence>
<keyword evidence="3" id="KW-0472">Membrane</keyword>
<dbReference type="GO" id="GO:0005886">
    <property type="term" value="C:plasma membrane"/>
    <property type="evidence" value="ECO:0007669"/>
    <property type="project" value="TreeGrafter"/>
</dbReference>
<feature type="transmembrane region" description="Helical" evidence="3">
    <location>
        <begin position="1363"/>
        <end position="1386"/>
    </location>
</feature>
<keyword evidence="1" id="KW-0677">Repeat</keyword>
<feature type="transmembrane region" description="Helical" evidence="3">
    <location>
        <begin position="1291"/>
        <end position="1313"/>
    </location>
</feature>
<reference evidence="4" key="1">
    <citation type="submission" date="2020-05" db="EMBL/GenBank/DDBJ databases">
        <authorList>
            <person name="Rincon C."/>
            <person name="Sanders R I."/>
            <person name="Robbins C."/>
            <person name="Chaturvedi A."/>
        </authorList>
    </citation>
    <scope>NUCLEOTIDE SEQUENCE</scope>
    <source>
        <strain evidence="4">CHB12</strain>
    </source>
</reference>
<gene>
    <name evidence="4" type="ORF">CHRIB12_LOCUS8098</name>
</gene>
<feature type="transmembrane region" description="Helical" evidence="3">
    <location>
        <begin position="1325"/>
        <end position="1342"/>
    </location>
</feature>
<dbReference type="InterPro" id="IPR024862">
    <property type="entry name" value="TRPV"/>
</dbReference>
<feature type="transmembrane region" description="Helical" evidence="3">
    <location>
        <begin position="1427"/>
        <end position="1460"/>
    </location>
</feature>
<dbReference type="PANTHER" id="PTHR10582">
    <property type="entry name" value="TRANSIENT RECEPTOR POTENTIAL ION CHANNEL PROTEIN"/>
    <property type="match status" value="1"/>
</dbReference>
<dbReference type="PANTHER" id="PTHR10582:SF2">
    <property type="entry name" value="INACTIVE"/>
    <property type="match status" value="1"/>
</dbReference>
<evidence type="ECO:0008006" key="6">
    <source>
        <dbReference type="Google" id="ProtNLM"/>
    </source>
</evidence>
<evidence type="ECO:0000313" key="5">
    <source>
        <dbReference type="Proteomes" id="UP000684084"/>
    </source>
</evidence>
<name>A0A915Z3X0_9GLOM</name>
<feature type="compositionally biased region" description="Acidic residues" evidence="2">
    <location>
        <begin position="285"/>
        <end position="298"/>
    </location>
</feature>
<protein>
    <recommendedName>
        <fullName evidence="6">Ion transport domain-containing protein</fullName>
    </recommendedName>
</protein>
<feature type="transmembrane region" description="Helical" evidence="3">
    <location>
        <begin position="1018"/>
        <end position="1039"/>
    </location>
</feature>